<name>A0A1I6VQK6_9ACTN</name>
<feature type="transmembrane region" description="Helical" evidence="6">
    <location>
        <begin position="92"/>
        <end position="112"/>
    </location>
</feature>
<dbReference type="STRING" id="1176198.SAMN05444716_109110"/>
<dbReference type="AlphaFoldDB" id="A0A1I6VQK6"/>
<feature type="region of interest" description="Disordered" evidence="5">
    <location>
        <begin position="1"/>
        <end position="22"/>
    </location>
</feature>
<sequence length="301" mass="33198">MRSSTQVLKRAAGAWKREPTEPAPRPPLIRELLLLTVLYAGYKLGRRAANGQFGEAYRNAELIWDFERAVRMPSEAWVQEVMMHFEPVIRAINIYYATVHFPATVAFIAWMYFRRPGFYVWIRWVLVWLTGAGLVLHLLVPLAPPRLYKVTGLVDTSAVFGPSVYASKPDPDSLANQFAAMPSLHVGWSIVIAVGLIVATRGRWRWLWLAHPVITVTAVVATGHHYWMDGLVVAFFLGVILLVLRPPRAAAARAIRTPLTLWRPAPSPTPGAAPASGAAPGGHAGTEPPAPRPADLARRDG</sequence>
<evidence type="ECO:0000259" key="7">
    <source>
        <dbReference type="Pfam" id="PF14378"/>
    </source>
</evidence>
<feature type="domain" description="Inositolphosphotransferase Aur1/Ipt1" evidence="7">
    <location>
        <begin position="63"/>
        <end position="241"/>
    </location>
</feature>
<evidence type="ECO:0000256" key="6">
    <source>
        <dbReference type="SAM" id="Phobius"/>
    </source>
</evidence>
<keyword evidence="2 6" id="KW-0812">Transmembrane</keyword>
<evidence type="ECO:0000313" key="8">
    <source>
        <dbReference type="EMBL" id="SFT15939.1"/>
    </source>
</evidence>
<reference evidence="9" key="1">
    <citation type="submission" date="2016-10" db="EMBL/GenBank/DDBJ databases">
        <authorList>
            <person name="Varghese N."/>
            <person name="Submissions S."/>
        </authorList>
    </citation>
    <scope>NUCLEOTIDE SEQUENCE [LARGE SCALE GENOMIC DNA]</scope>
    <source>
        <strain evidence="9">CGMCC 4.7047</strain>
    </source>
</reference>
<dbReference type="GO" id="GO:0016020">
    <property type="term" value="C:membrane"/>
    <property type="evidence" value="ECO:0007669"/>
    <property type="project" value="UniProtKB-SubCell"/>
</dbReference>
<evidence type="ECO:0000256" key="1">
    <source>
        <dbReference type="ARBA" id="ARBA00004141"/>
    </source>
</evidence>
<dbReference type="RefSeq" id="WP_093844186.1">
    <property type="nucleotide sequence ID" value="NZ_FPAB01000009.1"/>
</dbReference>
<gene>
    <name evidence="8" type="ORF">SAMN05444716_109110</name>
</gene>
<dbReference type="PANTHER" id="PTHR31310:SF7">
    <property type="entry name" value="PA-PHOSPHATASE RELATED-FAMILY PROTEIN DDB_G0268928"/>
    <property type="match status" value="1"/>
</dbReference>
<feature type="transmembrane region" description="Helical" evidence="6">
    <location>
        <begin position="178"/>
        <end position="199"/>
    </location>
</feature>
<dbReference type="InterPro" id="IPR052185">
    <property type="entry name" value="IPC_Synthase-Related"/>
</dbReference>
<accession>A0A1I6VQK6</accession>
<dbReference type="Proteomes" id="UP000198873">
    <property type="component" value="Unassembled WGS sequence"/>
</dbReference>
<evidence type="ECO:0000256" key="4">
    <source>
        <dbReference type="ARBA" id="ARBA00023136"/>
    </source>
</evidence>
<dbReference type="InterPro" id="IPR026841">
    <property type="entry name" value="Aur1/Ipt1"/>
</dbReference>
<comment type="subcellular location">
    <subcellularLocation>
        <location evidence="1">Membrane</location>
        <topology evidence="1">Multi-pass membrane protein</topology>
    </subcellularLocation>
</comment>
<evidence type="ECO:0000313" key="9">
    <source>
        <dbReference type="Proteomes" id="UP000198873"/>
    </source>
</evidence>
<dbReference type="PANTHER" id="PTHR31310">
    <property type="match status" value="1"/>
</dbReference>
<keyword evidence="4 6" id="KW-0472">Membrane</keyword>
<dbReference type="EMBL" id="FPAB01000009">
    <property type="protein sequence ID" value="SFT15939.1"/>
    <property type="molecule type" value="Genomic_DNA"/>
</dbReference>
<feature type="transmembrane region" description="Helical" evidence="6">
    <location>
        <begin position="206"/>
        <end position="224"/>
    </location>
</feature>
<protein>
    <submittedName>
        <fullName evidence="8">PAP2 superfamily protein</fullName>
    </submittedName>
</protein>
<dbReference type="CDD" id="cd03386">
    <property type="entry name" value="PAP2_Aur1_like"/>
    <property type="match status" value="1"/>
</dbReference>
<proteinExistence type="predicted"/>
<evidence type="ECO:0000256" key="3">
    <source>
        <dbReference type="ARBA" id="ARBA00022989"/>
    </source>
</evidence>
<keyword evidence="3 6" id="KW-1133">Transmembrane helix</keyword>
<organism evidence="8 9">
    <name type="scientific">Streptomyces harbinensis</name>
    <dbReference type="NCBI Taxonomy" id="1176198"/>
    <lineage>
        <taxon>Bacteria</taxon>
        <taxon>Bacillati</taxon>
        <taxon>Actinomycetota</taxon>
        <taxon>Actinomycetes</taxon>
        <taxon>Kitasatosporales</taxon>
        <taxon>Streptomycetaceae</taxon>
        <taxon>Streptomyces</taxon>
    </lineage>
</organism>
<keyword evidence="9" id="KW-1185">Reference proteome</keyword>
<dbReference type="Pfam" id="PF14378">
    <property type="entry name" value="PAP2_3"/>
    <property type="match status" value="1"/>
</dbReference>
<feature type="region of interest" description="Disordered" evidence="5">
    <location>
        <begin position="263"/>
        <end position="301"/>
    </location>
</feature>
<feature type="transmembrane region" description="Helical" evidence="6">
    <location>
        <begin position="118"/>
        <end position="140"/>
    </location>
</feature>
<evidence type="ECO:0000256" key="2">
    <source>
        <dbReference type="ARBA" id="ARBA00022692"/>
    </source>
</evidence>
<evidence type="ECO:0000256" key="5">
    <source>
        <dbReference type="SAM" id="MobiDB-lite"/>
    </source>
</evidence>
<feature type="transmembrane region" description="Helical" evidence="6">
    <location>
        <begin position="230"/>
        <end position="247"/>
    </location>
</feature>